<reference evidence="1" key="2">
    <citation type="journal article" date="2022" name="New Phytol.">
        <title>Evolutionary transition to the ectomycorrhizal habit in the genomes of a hyperdiverse lineage of mushroom-forming fungi.</title>
        <authorList>
            <person name="Looney B."/>
            <person name="Miyauchi S."/>
            <person name="Morin E."/>
            <person name="Drula E."/>
            <person name="Courty P.E."/>
            <person name="Kohler A."/>
            <person name="Kuo A."/>
            <person name="LaButti K."/>
            <person name="Pangilinan J."/>
            <person name="Lipzen A."/>
            <person name="Riley R."/>
            <person name="Andreopoulos W."/>
            <person name="He G."/>
            <person name="Johnson J."/>
            <person name="Nolan M."/>
            <person name="Tritt A."/>
            <person name="Barry K.W."/>
            <person name="Grigoriev I.V."/>
            <person name="Nagy L.G."/>
            <person name="Hibbett D."/>
            <person name="Henrissat B."/>
            <person name="Matheny P.B."/>
            <person name="Labbe J."/>
            <person name="Martin F.M."/>
        </authorList>
    </citation>
    <scope>NUCLEOTIDE SEQUENCE</scope>
    <source>
        <strain evidence="1">HHB10654</strain>
    </source>
</reference>
<dbReference type="Proteomes" id="UP000814140">
    <property type="component" value="Unassembled WGS sequence"/>
</dbReference>
<evidence type="ECO:0000313" key="1">
    <source>
        <dbReference type="EMBL" id="KAI0063856.1"/>
    </source>
</evidence>
<proteinExistence type="predicted"/>
<sequence>MAGLQVGANGCFSRPSAVLTLHGLKQVARPVSIASIRGDLRLQAREAFEHEYEAILPALESLRISQKKLEEDICARKKALEDQIHASRKVLEDEILASRRALDGEILSTRQALEDEVRACHRALAAIRTRSNSLAPAAMLPSDILALVFESLALDQPPGLDSHRRGAPNAKYTMLGWITATHVCTRWRQVALDIPTLWNQVTPELGFAWFKRMLTRSRKTPISITLRSEVLGSKEKDYLEMLADHLFRTRSLTVSGHFDTISSSFFPHPVPQLQTLKLHSNWSMPENLPPIYQFFNLPSSLREISFSNFSFSWNDIPACHNLTRLTVTTVAYDIAPRTSSAFECDIFLDFLRSSPNLESLILKNTFIGLDGHRPSSRIRLPHLSELVLRERWANLVWLLERIEVPKWTKLHLHASTASPALDDSVPVLRALAPVLGSGVEHPPSFHALSMEYDYRGLCFAADPLPADDVTGRPSFTHLEHDPRLLVRLSKPRTPNNTDTLPVLFQNVFDTLAAGDLQALSLDLRDSGAVAPLSAHGWAQILPQCSSVVHLRVYGVRAGLIFDLLGCRRREIGISETNGTGSAAGGQIVDPPLLPNLQSLDVRYINDDDLVEPSEELWYTRLLLALGSRKSTLPSLKLLEVVHCTFDDRQSQLFEELVEEMVWDGDWGEASSEYEFEETLDVWDDREGDDWDSESDEEGSASDEERPTSDESDGLEDSDYSDSEDPRSDEDGDEAVAAAILLSF</sequence>
<name>A0ACB8T6T0_9AGAM</name>
<protein>
    <submittedName>
        <fullName evidence="1">Uncharacterized protein</fullName>
    </submittedName>
</protein>
<reference evidence="1" key="1">
    <citation type="submission" date="2021-03" db="EMBL/GenBank/DDBJ databases">
        <authorList>
            <consortium name="DOE Joint Genome Institute"/>
            <person name="Ahrendt S."/>
            <person name="Looney B.P."/>
            <person name="Miyauchi S."/>
            <person name="Morin E."/>
            <person name="Drula E."/>
            <person name="Courty P.E."/>
            <person name="Chicoki N."/>
            <person name="Fauchery L."/>
            <person name="Kohler A."/>
            <person name="Kuo A."/>
            <person name="Labutti K."/>
            <person name="Pangilinan J."/>
            <person name="Lipzen A."/>
            <person name="Riley R."/>
            <person name="Andreopoulos W."/>
            <person name="He G."/>
            <person name="Johnson J."/>
            <person name="Barry K.W."/>
            <person name="Grigoriev I.V."/>
            <person name="Nagy L."/>
            <person name="Hibbett D."/>
            <person name="Henrissat B."/>
            <person name="Matheny P.B."/>
            <person name="Labbe J."/>
            <person name="Martin F."/>
        </authorList>
    </citation>
    <scope>NUCLEOTIDE SEQUENCE</scope>
    <source>
        <strain evidence="1">HHB10654</strain>
    </source>
</reference>
<keyword evidence="2" id="KW-1185">Reference proteome</keyword>
<accession>A0ACB8T6T0</accession>
<evidence type="ECO:0000313" key="2">
    <source>
        <dbReference type="Proteomes" id="UP000814140"/>
    </source>
</evidence>
<organism evidence="1 2">
    <name type="scientific">Artomyces pyxidatus</name>
    <dbReference type="NCBI Taxonomy" id="48021"/>
    <lineage>
        <taxon>Eukaryota</taxon>
        <taxon>Fungi</taxon>
        <taxon>Dikarya</taxon>
        <taxon>Basidiomycota</taxon>
        <taxon>Agaricomycotina</taxon>
        <taxon>Agaricomycetes</taxon>
        <taxon>Russulales</taxon>
        <taxon>Auriscalpiaceae</taxon>
        <taxon>Artomyces</taxon>
    </lineage>
</organism>
<dbReference type="EMBL" id="MU277201">
    <property type="protein sequence ID" value="KAI0063856.1"/>
    <property type="molecule type" value="Genomic_DNA"/>
</dbReference>
<gene>
    <name evidence="1" type="ORF">BV25DRAFT_1823928</name>
</gene>
<comment type="caution">
    <text evidence="1">The sequence shown here is derived from an EMBL/GenBank/DDBJ whole genome shotgun (WGS) entry which is preliminary data.</text>
</comment>